<dbReference type="PANTHER" id="PTHR36539:SF1">
    <property type="entry name" value="BACTERIAL MICROCOMPARTMENT SHELL VERTEX PROTEIN EUTN"/>
    <property type="match status" value="1"/>
</dbReference>
<reference evidence="4 5" key="1">
    <citation type="submission" date="2020-04" db="EMBL/GenBank/DDBJ databases">
        <title>Gordonia sp. nov. TBRC 11910.</title>
        <authorList>
            <person name="Suriyachadkun C."/>
        </authorList>
    </citation>
    <scope>NUCLEOTIDE SEQUENCE [LARGE SCALE GENOMIC DNA]</scope>
    <source>
        <strain evidence="4 5">TBRC 11910</strain>
    </source>
</reference>
<evidence type="ECO:0000313" key="4">
    <source>
        <dbReference type="EMBL" id="NMO03775.1"/>
    </source>
</evidence>
<evidence type="ECO:0000256" key="2">
    <source>
        <dbReference type="ARBA" id="ARBA00023669"/>
    </source>
</evidence>
<keyword evidence="3" id="KW-1283">Bacterial microcompartment</keyword>
<dbReference type="PANTHER" id="PTHR36539">
    <property type="entry name" value="ETHANOLAMINE UTILIZATION PROTEIN EUTN"/>
    <property type="match status" value="1"/>
</dbReference>
<evidence type="ECO:0000256" key="3">
    <source>
        <dbReference type="ARBA" id="ARBA00024446"/>
    </source>
</evidence>
<name>A0A848L3Z5_9ACTN</name>
<comment type="subcellular location">
    <subcellularLocation>
        <location evidence="1">Carboxysome</location>
    </subcellularLocation>
</comment>
<proteinExistence type="predicted"/>
<evidence type="ECO:0000313" key="5">
    <source>
        <dbReference type="Proteomes" id="UP000550729"/>
    </source>
</evidence>
<dbReference type="EMBL" id="JABBNB010000027">
    <property type="protein sequence ID" value="NMO03775.1"/>
    <property type="molecule type" value="Genomic_DNA"/>
</dbReference>
<sequence length="97" mass="9902">MRVARVVGQVVSTAKPASIAGRTILLVHDLDPAAPERVVGTPYAVVDLVGAGRGEVVLVAAGSAARVDEELASAPVDAAVIGIIDSLIVENEVTYDK</sequence>
<dbReference type="InterPro" id="IPR004992">
    <property type="entry name" value="EutN_CcmL"/>
</dbReference>
<keyword evidence="2" id="KW-1282">Carboxysome</keyword>
<comment type="caution">
    <text evidence="4">The sequence shown here is derived from an EMBL/GenBank/DDBJ whole genome shotgun (WGS) entry which is preliminary data.</text>
</comment>
<dbReference type="InterPro" id="IPR036677">
    <property type="entry name" value="EutN_CcmL_sf"/>
</dbReference>
<gene>
    <name evidence="4" type="ORF">HH308_21400</name>
</gene>
<dbReference type="AlphaFoldDB" id="A0A848L3Z5"/>
<protein>
    <submittedName>
        <fullName evidence="4">EutN/CcmL family microcompartment protein</fullName>
    </submittedName>
</protein>
<keyword evidence="5" id="KW-1185">Reference proteome</keyword>
<dbReference type="RefSeq" id="WP_170196284.1">
    <property type="nucleotide sequence ID" value="NZ_JABBNB010000027.1"/>
</dbReference>
<dbReference type="Proteomes" id="UP000550729">
    <property type="component" value="Unassembled WGS sequence"/>
</dbReference>
<accession>A0A848L3Z5</accession>
<dbReference type="GO" id="GO:0031470">
    <property type="term" value="C:carboxysome"/>
    <property type="evidence" value="ECO:0007669"/>
    <property type="project" value="UniProtKB-SubCell"/>
</dbReference>
<organism evidence="4 5">
    <name type="scientific">Gordonia asplenii</name>
    <dbReference type="NCBI Taxonomy" id="2725283"/>
    <lineage>
        <taxon>Bacteria</taxon>
        <taxon>Bacillati</taxon>
        <taxon>Actinomycetota</taxon>
        <taxon>Actinomycetes</taxon>
        <taxon>Mycobacteriales</taxon>
        <taxon>Gordoniaceae</taxon>
        <taxon>Gordonia</taxon>
    </lineage>
</organism>
<dbReference type="PROSITE" id="PS51932">
    <property type="entry name" value="BMV"/>
    <property type="match status" value="1"/>
</dbReference>
<evidence type="ECO:0000256" key="1">
    <source>
        <dbReference type="ARBA" id="ARBA00023587"/>
    </source>
</evidence>
<dbReference type="SUPFAM" id="SSF159133">
    <property type="entry name" value="EutN/CcmL-like"/>
    <property type="match status" value="1"/>
</dbReference>
<dbReference type="Pfam" id="PF03319">
    <property type="entry name" value="EutN_CcmL"/>
    <property type="match status" value="1"/>
</dbReference>
<dbReference type="Gene3D" id="2.40.50.220">
    <property type="entry name" value="EutN/Ccml"/>
    <property type="match status" value="1"/>
</dbReference>